<feature type="compositionally biased region" description="Polar residues" evidence="1">
    <location>
        <begin position="149"/>
        <end position="171"/>
    </location>
</feature>
<reference evidence="2 3" key="1">
    <citation type="journal article" date="2023" name="Sci. Data">
        <title>Genome assembly of the Korean intertidal mud-creeper Batillaria attramentaria.</title>
        <authorList>
            <person name="Patra A.K."/>
            <person name="Ho P.T."/>
            <person name="Jun S."/>
            <person name="Lee S.J."/>
            <person name="Kim Y."/>
            <person name="Won Y.J."/>
        </authorList>
    </citation>
    <scope>NUCLEOTIDE SEQUENCE [LARGE SCALE GENOMIC DNA]</scope>
    <source>
        <strain evidence="2">Wonlab-2016</strain>
    </source>
</reference>
<proteinExistence type="predicted"/>
<evidence type="ECO:0000256" key="1">
    <source>
        <dbReference type="SAM" id="MobiDB-lite"/>
    </source>
</evidence>
<keyword evidence="3" id="KW-1185">Reference proteome</keyword>
<evidence type="ECO:0000313" key="2">
    <source>
        <dbReference type="EMBL" id="KAK7493753.1"/>
    </source>
</evidence>
<protein>
    <submittedName>
        <fullName evidence="2">Uncharacterized protein</fullName>
    </submittedName>
</protein>
<feature type="compositionally biased region" description="Low complexity" evidence="1">
    <location>
        <begin position="138"/>
        <end position="148"/>
    </location>
</feature>
<comment type="caution">
    <text evidence="2">The sequence shown here is derived from an EMBL/GenBank/DDBJ whole genome shotgun (WGS) entry which is preliminary data.</text>
</comment>
<dbReference type="AlphaFoldDB" id="A0ABD0L358"/>
<gene>
    <name evidence="2" type="ORF">BaRGS_00014894</name>
</gene>
<evidence type="ECO:0000313" key="3">
    <source>
        <dbReference type="Proteomes" id="UP001519460"/>
    </source>
</evidence>
<dbReference type="EMBL" id="JACVVK020000089">
    <property type="protein sequence ID" value="KAK7493753.1"/>
    <property type="molecule type" value="Genomic_DNA"/>
</dbReference>
<feature type="region of interest" description="Disordered" evidence="1">
    <location>
        <begin position="117"/>
        <end position="171"/>
    </location>
</feature>
<dbReference type="Proteomes" id="UP001519460">
    <property type="component" value="Unassembled WGS sequence"/>
</dbReference>
<accession>A0ABD0L358</accession>
<organism evidence="2 3">
    <name type="scientific">Batillaria attramentaria</name>
    <dbReference type="NCBI Taxonomy" id="370345"/>
    <lineage>
        <taxon>Eukaryota</taxon>
        <taxon>Metazoa</taxon>
        <taxon>Spiralia</taxon>
        <taxon>Lophotrochozoa</taxon>
        <taxon>Mollusca</taxon>
        <taxon>Gastropoda</taxon>
        <taxon>Caenogastropoda</taxon>
        <taxon>Sorbeoconcha</taxon>
        <taxon>Cerithioidea</taxon>
        <taxon>Batillariidae</taxon>
        <taxon>Batillaria</taxon>
    </lineage>
</organism>
<sequence length="171" mass="18384">MPLAVYEYDPSSEEANDKEIDPWVNLALEIRWNNFNQPPGHAVATGVANANSAAAEASRISAIVADYEYNPSFDEANNKAIESWLSTSAVKLRWNNFRRQAGQAVVGVVDARPAAAEATRGGTQAVVGSGTEEAPVPDTQQSQDTQQQNEGQGINRTFTPAPQNTGRQGQL</sequence>
<name>A0ABD0L358_9CAEN</name>